<feature type="transmembrane region" description="Helical" evidence="2">
    <location>
        <begin position="206"/>
        <end position="229"/>
    </location>
</feature>
<evidence type="ECO:0000256" key="1">
    <source>
        <dbReference type="SAM" id="MobiDB-lite"/>
    </source>
</evidence>
<feature type="region of interest" description="Disordered" evidence="1">
    <location>
        <begin position="57"/>
        <end position="94"/>
    </location>
</feature>
<keyword evidence="2" id="KW-0812">Transmembrane</keyword>
<feature type="transmembrane region" description="Helical" evidence="2">
    <location>
        <begin position="723"/>
        <end position="746"/>
    </location>
</feature>
<dbReference type="HOGENOM" id="CLU_012207_1_0_1"/>
<name>S3DGI8_GLAL2</name>
<feature type="compositionally biased region" description="Basic and acidic residues" evidence="1">
    <location>
        <begin position="82"/>
        <end position="94"/>
    </location>
</feature>
<proteinExistence type="predicted"/>
<keyword evidence="2" id="KW-1133">Transmembrane helix</keyword>
<evidence type="ECO:0000256" key="2">
    <source>
        <dbReference type="SAM" id="Phobius"/>
    </source>
</evidence>
<dbReference type="Proteomes" id="UP000016922">
    <property type="component" value="Unassembled WGS sequence"/>
</dbReference>
<gene>
    <name evidence="3" type="ORF">GLAREA_08948</name>
</gene>
<keyword evidence="4" id="KW-1185">Reference proteome</keyword>
<feature type="transmembrane region" description="Helical" evidence="2">
    <location>
        <begin position="249"/>
        <end position="267"/>
    </location>
</feature>
<dbReference type="EMBL" id="KE145352">
    <property type="protein sequence ID" value="EPE36785.1"/>
    <property type="molecule type" value="Genomic_DNA"/>
</dbReference>
<dbReference type="RefSeq" id="XP_008076100.1">
    <property type="nucleotide sequence ID" value="XM_008077909.1"/>
</dbReference>
<keyword evidence="2" id="KW-0472">Membrane</keyword>
<dbReference type="GeneID" id="19467996"/>
<accession>S3DGI8</accession>
<dbReference type="OMA" id="LATWKLE"/>
<protein>
    <submittedName>
        <fullName evidence="3">Uncharacterized protein</fullName>
    </submittedName>
</protein>
<feature type="region of interest" description="Disordered" evidence="1">
    <location>
        <begin position="1"/>
        <end position="33"/>
    </location>
</feature>
<organism evidence="3 4">
    <name type="scientific">Glarea lozoyensis (strain ATCC 20868 / MF5171)</name>
    <dbReference type="NCBI Taxonomy" id="1116229"/>
    <lineage>
        <taxon>Eukaryota</taxon>
        <taxon>Fungi</taxon>
        <taxon>Dikarya</taxon>
        <taxon>Ascomycota</taxon>
        <taxon>Pezizomycotina</taxon>
        <taxon>Leotiomycetes</taxon>
        <taxon>Helotiales</taxon>
        <taxon>Helotiaceae</taxon>
        <taxon>Glarea</taxon>
    </lineage>
</organism>
<evidence type="ECO:0000313" key="4">
    <source>
        <dbReference type="Proteomes" id="UP000016922"/>
    </source>
</evidence>
<feature type="compositionally biased region" description="Low complexity" evidence="1">
    <location>
        <begin position="156"/>
        <end position="166"/>
    </location>
</feature>
<reference evidence="3 4" key="1">
    <citation type="journal article" date="2013" name="BMC Genomics">
        <title>Genomics-driven discovery of the pneumocandin biosynthetic gene cluster in the fungus Glarea lozoyensis.</title>
        <authorList>
            <person name="Chen L."/>
            <person name="Yue Q."/>
            <person name="Zhang X."/>
            <person name="Xiang M."/>
            <person name="Wang C."/>
            <person name="Li S."/>
            <person name="Che Y."/>
            <person name="Ortiz-Lopez F.J."/>
            <person name="Bills G.F."/>
            <person name="Liu X."/>
            <person name="An Z."/>
        </authorList>
    </citation>
    <scope>NUCLEOTIDE SEQUENCE [LARGE SCALE GENOMIC DNA]</scope>
    <source>
        <strain evidence="4">ATCC 20868 / MF5171</strain>
    </source>
</reference>
<evidence type="ECO:0000313" key="3">
    <source>
        <dbReference type="EMBL" id="EPE36785.1"/>
    </source>
</evidence>
<dbReference type="KEGG" id="glz:GLAREA_08948"/>
<feature type="transmembrane region" description="Helical" evidence="2">
    <location>
        <begin position="308"/>
        <end position="331"/>
    </location>
</feature>
<dbReference type="AlphaFoldDB" id="S3DGI8"/>
<dbReference type="eggNOG" id="ENOG502RZ6R">
    <property type="taxonomic scope" value="Eukaryota"/>
</dbReference>
<dbReference type="OrthoDB" id="3692311at2759"/>
<sequence length="828" mass="89837">MSGPSRVSSETRQVRPHSQSITSPTLSRPWSQQEEIDRFATIPHIRSDISDNVSPISTTHVAKELPPIPPLSAIASTEEPEREVSEPKSESKHEIPEALRIVHPSFSRPQRPRLHINSESDFIDEDARASQIQKRGTVIARKPVAVPGVHVESRRPSSTTPSPHSHQLPRRTVSSDGLGNHTAIDTYGSRRSSRVMSNSFIHWSKVICGYLSLLIPIPFFVLAIGLATLDGKATEQRSNWDVYQNLTKVAGTLFPIAFALMLGRALLKTASYSLERGSTLQKLEQLMGSRTFSGAIGTQLQLRSFNTLGLLIIVLFLLSPVGSQGFLRFIYPSISSKSSITTIPYFTTDSQSQLADSDISTWPATAFSILNSIYIAAVLTPISKKASPLDLWSNIKIPFLSSLPSINTTEYVPIPSDTTIVYVSLVGIPISGLQTGRTTFALESSYLELNCGEPARQTGVFSLTTLQANTSTINETFHGTSADVDINGTAGWSLGLQRFISPLFNATQSIPSPVPKVCPLPQIGSPNPPQPFISAPCALSALGADQIGSSTLLFQATIPSAADGSTIQAFCQMKTVYVESEVLCTGDSLPLACRVTGQRKSLLPHAPELLTPLAFPAVFAQLSKLLPRAFKTTLESRTADPSLLYLINPDPASLIETSVTLNIANITGEILSRRLAQLINTYYMLSQAPTIIPLGGPEAAMMKGYPSLTADVTVSDEFWKINWGWFSVAIAGTLVMFVAGVVAIVLDLKTTNPEFLGTVSSLLLDSKFVEMERKAGEDAWETSVRNKGLRLKMGALGTHMGAPVVVAREDDVVSMRSRVRSMMSSRYN</sequence>
<feature type="region of interest" description="Disordered" evidence="1">
    <location>
        <begin position="143"/>
        <end position="185"/>
    </location>
</feature>